<dbReference type="InterPro" id="IPR032474">
    <property type="entry name" value="Argonaute_N"/>
</dbReference>
<dbReference type="SMART" id="SM00950">
    <property type="entry name" value="Piwi"/>
    <property type="match status" value="1"/>
</dbReference>
<evidence type="ECO:0000256" key="1">
    <source>
        <dbReference type="SAM" id="MobiDB-lite"/>
    </source>
</evidence>
<dbReference type="Pfam" id="PF02170">
    <property type="entry name" value="PAZ"/>
    <property type="match status" value="1"/>
</dbReference>
<dbReference type="GO" id="GO:0003723">
    <property type="term" value="F:RNA binding"/>
    <property type="evidence" value="ECO:0007669"/>
    <property type="project" value="InterPro"/>
</dbReference>
<dbReference type="InterPro" id="IPR003165">
    <property type="entry name" value="Piwi"/>
</dbReference>
<accession>A0AAN9UXP1</accession>
<dbReference type="Proteomes" id="UP001320420">
    <property type="component" value="Unassembled WGS sequence"/>
</dbReference>
<dbReference type="PROSITE" id="PS50821">
    <property type="entry name" value="PAZ"/>
    <property type="match status" value="1"/>
</dbReference>
<feature type="region of interest" description="Disordered" evidence="1">
    <location>
        <begin position="1"/>
        <end position="71"/>
    </location>
</feature>
<gene>
    <name evidence="4" type="primary">ago1</name>
    <name evidence="4" type="ORF">SLS62_000509</name>
</gene>
<organism evidence="4 5">
    <name type="scientific">Diatrype stigma</name>
    <dbReference type="NCBI Taxonomy" id="117547"/>
    <lineage>
        <taxon>Eukaryota</taxon>
        <taxon>Fungi</taxon>
        <taxon>Dikarya</taxon>
        <taxon>Ascomycota</taxon>
        <taxon>Pezizomycotina</taxon>
        <taxon>Sordariomycetes</taxon>
        <taxon>Xylariomycetidae</taxon>
        <taxon>Xylariales</taxon>
        <taxon>Diatrypaceae</taxon>
        <taxon>Diatrype</taxon>
    </lineage>
</organism>
<dbReference type="CDD" id="cd02846">
    <property type="entry name" value="PAZ_argonaute_like"/>
    <property type="match status" value="1"/>
</dbReference>
<dbReference type="Gene3D" id="2.170.260.10">
    <property type="entry name" value="paz domain"/>
    <property type="match status" value="1"/>
</dbReference>
<evidence type="ECO:0000313" key="5">
    <source>
        <dbReference type="Proteomes" id="UP001320420"/>
    </source>
</evidence>
<dbReference type="Gene3D" id="3.30.420.10">
    <property type="entry name" value="Ribonuclease H-like superfamily/Ribonuclease H"/>
    <property type="match status" value="1"/>
</dbReference>
<sequence length="976" mass="110054">MPSPQGSQQGSQRGSQRGSPPGSEAGGSPKKAPGSAKPGSFPPSLGYDPARIDSSKSQRKEMTPAEKIGKLVDLPPEAYHQGLGETRFTARPGTNTEGKAIQLQLNLFAVDRLPRGDIYQYDVTVSPKPQEAKGFALEKKVWMSNEVKDRLAKAGGQWLYDYGKLAWCSKKLPKGEERIAVHLDGLHEEPTHYCVVKFTKTVRLDYLSSYLRGKASWDATILECMKSAADTLLAFFDHVMRQKPSESLVSIKRNFYSPDAKPHPLGFWLEVMKGLNVNVDISNTAFWGMYRLGELALRMANDFKKEWKAWNHGDLATACKPRQITRGHGDVSYEMSEAFKLLRRLNKIKFVVNHRGKFGHPKIYTMKRLVWDPSRYGAEGGNSRTVTFERKNDDGSKTTISVFNYFLQRYSIRPEWPLMPIVETTKGAFFPMDICNVIPHSRYMYKLDPKQTAEMIKIAVTRPDKRKADIMSGVKELGWDKDEYLRAFDLPINPNMVVTNARLLQNPEVTFANGKLNPGVSGRWDLRGRKFWESNSKVLRSWGMIIIGDACEMQHLEAFSSQFCSVYRGHGGKIEKPPTLLQVPFSFGDVGQVTEYAHKEIGNRNTEHPSIIFFIISDKNALVYERIKKNADCRFCIVSQCLQGAHVKKNQGQYCSNVAMKVNAKLGGVTCKIAGPNPQTPPFFKTPTMIIGLDVTHASPGSAQPSMAAMTVSTDRHATRYAGSCETNSWRVEIVPRNKMVQLLFRLLKYWVQINGTYPRHVYFFRDGVSDGQFEAVIEEEVAGLKRCFKELNFDIPKVTVIIATKRHHIRFFPKPGDRGSADRNSNPLPGTLVERDATHPFHWDFYLCSHVAIQGTARPVHYIVILDEFGVNANLLQKMIYQQCYQYCRSTTPVSLHPAVYYSHLASQRARAHEDIASSQKEMEPKGKEGFPIGKTSSEIYSGQQPMEPAPLLPMVHASASKDNIAHINTTMWYV</sequence>
<name>A0AAN9UXP1_9PEZI</name>
<feature type="domain" description="PAZ" evidence="2">
    <location>
        <begin position="330"/>
        <end position="439"/>
    </location>
</feature>
<dbReference type="SUPFAM" id="SSF101690">
    <property type="entry name" value="PAZ domain"/>
    <property type="match status" value="1"/>
</dbReference>
<reference evidence="4 5" key="1">
    <citation type="submission" date="2024-02" db="EMBL/GenBank/DDBJ databases">
        <title>De novo assembly and annotation of 12 fungi associated with fruit tree decline syndrome in Ontario, Canada.</title>
        <authorList>
            <person name="Sulman M."/>
            <person name="Ellouze W."/>
            <person name="Ilyukhin E."/>
        </authorList>
    </citation>
    <scope>NUCLEOTIDE SEQUENCE [LARGE SCALE GENOMIC DNA]</scope>
    <source>
        <strain evidence="4 5">M11/M66-122</strain>
    </source>
</reference>
<keyword evidence="5" id="KW-1185">Reference proteome</keyword>
<dbReference type="PANTHER" id="PTHR22891">
    <property type="entry name" value="EUKARYOTIC TRANSLATION INITIATION FACTOR 2C"/>
    <property type="match status" value="1"/>
</dbReference>
<proteinExistence type="predicted"/>
<evidence type="ECO:0000259" key="3">
    <source>
        <dbReference type="PROSITE" id="PS50822"/>
    </source>
</evidence>
<dbReference type="EMBL" id="JAKJXP020000002">
    <property type="protein sequence ID" value="KAK7757494.1"/>
    <property type="molecule type" value="Genomic_DNA"/>
</dbReference>
<comment type="caution">
    <text evidence="4">The sequence shown here is derived from an EMBL/GenBank/DDBJ whole genome shotgun (WGS) entry which is preliminary data.</text>
</comment>
<dbReference type="SUPFAM" id="SSF53098">
    <property type="entry name" value="Ribonuclease H-like"/>
    <property type="match status" value="1"/>
</dbReference>
<evidence type="ECO:0000313" key="4">
    <source>
        <dbReference type="EMBL" id="KAK7757494.1"/>
    </source>
</evidence>
<dbReference type="Pfam" id="PF16486">
    <property type="entry name" value="ArgoN"/>
    <property type="match status" value="1"/>
</dbReference>
<dbReference type="Pfam" id="PF02171">
    <property type="entry name" value="Piwi"/>
    <property type="match status" value="1"/>
</dbReference>
<evidence type="ECO:0000259" key="2">
    <source>
        <dbReference type="PROSITE" id="PS50821"/>
    </source>
</evidence>
<dbReference type="Pfam" id="PF16488">
    <property type="entry name" value="ArgoL2"/>
    <property type="match status" value="1"/>
</dbReference>
<feature type="compositionally biased region" description="Low complexity" evidence="1">
    <location>
        <begin position="1"/>
        <end position="29"/>
    </location>
</feature>
<dbReference type="InterPro" id="IPR036085">
    <property type="entry name" value="PAZ_dom_sf"/>
</dbReference>
<dbReference type="InterPro" id="IPR003100">
    <property type="entry name" value="PAZ_dom"/>
</dbReference>
<protein>
    <submittedName>
        <fullName evidence="4">Protein argonaute</fullName>
    </submittedName>
</protein>
<dbReference type="InterPro" id="IPR012337">
    <property type="entry name" value="RNaseH-like_sf"/>
</dbReference>
<dbReference type="InterPro" id="IPR045246">
    <property type="entry name" value="Piwi_ago-like"/>
</dbReference>
<dbReference type="PROSITE" id="PS50822">
    <property type="entry name" value="PIWI"/>
    <property type="match status" value="1"/>
</dbReference>
<feature type="domain" description="Piwi" evidence="3">
    <location>
        <begin position="611"/>
        <end position="916"/>
    </location>
</feature>
<feature type="compositionally biased region" description="Basic and acidic residues" evidence="1">
    <location>
        <begin position="50"/>
        <end position="70"/>
    </location>
</feature>
<dbReference type="AlphaFoldDB" id="A0AAN9UXP1"/>
<dbReference type="InterPro" id="IPR032472">
    <property type="entry name" value="ArgoL2"/>
</dbReference>
<dbReference type="CDD" id="cd04657">
    <property type="entry name" value="Piwi_ago-like"/>
    <property type="match status" value="1"/>
</dbReference>
<dbReference type="InterPro" id="IPR036397">
    <property type="entry name" value="RNaseH_sf"/>
</dbReference>
<dbReference type="Gene3D" id="3.40.50.2300">
    <property type="match status" value="1"/>
</dbReference>